<reference evidence="2 3" key="1">
    <citation type="journal article" date="2022" name="Int. J. Syst. Evol. Microbiol.">
        <title>Noviherbaspirillum aridicola sp. nov., isolated from an arid soil in Pakistan.</title>
        <authorList>
            <person name="Khan I.U."/>
            <person name="Saqib M."/>
            <person name="Amin A."/>
            <person name="Hussain F."/>
            <person name="Li L."/>
            <person name="Liu Y.H."/>
            <person name="Fang B.Z."/>
            <person name="Ahmed I."/>
            <person name="Li W.J."/>
        </authorList>
    </citation>
    <scope>NUCLEOTIDE SEQUENCE [LARGE SCALE GENOMIC DNA]</scope>
    <source>
        <strain evidence="2 3">NCCP-691</strain>
    </source>
</reference>
<dbReference type="InterPro" id="IPR028098">
    <property type="entry name" value="Glyco_trans_4-like_N"/>
</dbReference>
<dbReference type="SUPFAM" id="SSF53756">
    <property type="entry name" value="UDP-Glycosyltransferase/glycogen phosphorylase"/>
    <property type="match status" value="1"/>
</dbReference>
<accession>A0ABQ4Q2I7</accession>
<comment type="caution">
    <text evidence="2">The sequence shown here is derived from an EMBL/GenBank/DDBJ whole genome shotgun (WGS) entry which is preliminary data.</text>
</comment>
<dbReference type="EMBL" id="BPMK01000005">
    <property type="protein sequence ID" value="GIZ51313.1"/>
    <property type="molecule type" value="Genomic_DNA"/>
</dbReference>
<dbReference type="GO" id="GO:0016740">
    <property type="term" value="F:transferase activity"/>
    <property type="evidence" value="ECO:0007669"/>
    <property type="project" value="UniProtKB-KW"/>
</dbReference>
<protein>
    <submittedName>
        <fullName evidence="2">Glycosyl transferase</fullName>
    </submittedName>
</protein>
<dbReference type="PANTHER" id="PTHR12526:SF638">
    <property type="entry name" value="SPORE COAT PROTEIN SA"/>
    <property type="match status" value="1"/>
</dbReference>
<evidence type="ECO:0000313" key="3">
    <source>
        <dbReference type="Proteomes" id="UP000887222"/>
    </source>
</evidence>
<name>A0ABQ4Q2I7_9BURK</name>
<evidence type="ECO:0000313" key="2">
    <source>
        <dbReference type="EMBL" id="GIZ51313.1"/>
    </source>
</evidence>
<keyword evidence="3" id="KW-1185">Reference proteome</keyword>
<organism evidence="2 3">
    <name type="scientific">Noviherbaspirillum aridicola</name>
    <dbReference type="NCBI Taxonomy" id="2849687"/>
    <lineage>
        <taxon>Bacteria</taxon>
        <taxon>Pseudomonadati</taxon>
        <taxon>Pseudomonadota</taxon>
        <taxon>Betaproteobacteria</taxon>
        <taxon>Burkholderiales</taxon>
        <taxon>Oxalobacteraceae</taxon>
        <taxon>Noviherbaspirillum</taxon>
    </lineage>
</organism>
<dbReference type="PANTHER" id="PTHR12526">
    <property type="entry name" value="GLYCOSYLTRANSFERASE"/>
    <property type="match status" value="1"/>
</dbReference>
<dbReference type="Proteomes" id="UP000887222">
    <property type="component" value="Unassembled WGS sequence"/>
</dbReference>
<gene>
    <name evidence="2" type="ORF">NCCP691_13270</name>
</gene>
<dbReference type="CDD" id="cd03808">
    <property type="entry name" value="GT4_CapM-like"/>
    <property type="match status" value="1"/>
</dbReference>
<proteinExistence type="predicted"/>
<dbReference type="RefSeq" id="WP_220807487.1">
    <property type="nucleotide sequence ID" value="NZ_BPMK01000005.1"/>
</dbReference>
<dbReference type="Gene3D" id="3.40.50.2000">
    <property type="entry name" value="Glycogen Phosphorylase B"/>
    <property type="match status" value="2"/>
</dbReference>
<evidence type="ECO:0000259" key="1">
    <source>
        <dbReference type="Pfam" id="PF13477"/>
    </source>
</evidence>
<keyword evidence="2" id="KW-0808">Transferase</keyword>
<feature type="domain" description="Glycosyltransferase subfamily 4-like N-terminal" evidence="1">
    <location>
        <begin position="22"/>
        <end position="147"/>
    </location>
</feature>
<dbReference type="Pfam" id="PF13692">
    <property type="entry name" value="Glyco_trans_1_4"/>
    <property type="match status" value="1"/>
</dbReference>
<sequence length="390" mass="42966">MKRRTIIFCCNSLWGLLNFRGRIIEALVRDGYRVVLVAAADEPVERVHALGAEFVEWKLSPRSLNPLNEVKAKFALLQIFRRLSPDLVFNFTIKSVIYGTIAAKLAGARSISVITGLGYMFLEENLRSAVGKLLYRSTLRNAREVWFLNKEDAAYFKRADLAPGIKVRILPGEGVDLDRFAVKPLPPMEHGPSFLMIARLLKDKGLYEFIEAARIVKSKYPRAVFRLLGPTYSANAASVTEAEMDELKRSGTIEYLGSVDDVRPAIEQAHCLVLPSYREGMPRVLMEGAAMGRPAVATNVPGCRDVVQDDRTGLLCAPQDAQSLADALIKMIELPAEDWAAMAAGARGVAEAEFDDRKIMELYRDAVTSALSGEAPVSTLPAADDLPPAR</sequence>
<dbReference type="Pfam" id="PF13477">
    <property type="entry name" value="Glyco_trans_4_2"/>
    <property type="match status" value="1"/>
</dbReference>